<accession>A0A848G0I8</accession>
<dbReference type="EMBL" id="JABBGA010000001">
    <property type="protein sequence ID" value="NML24575.1"/>
    <property type="molecule type" value="Genomic_DNA"/>
</dbReference>
<dbReference type="CDD" id="cd19481">
    <property type="entry name" value="RecA-like_protease"/>
    <property type="match status" value="1"/>
</dbReference>
<keyword evidence="2" id="KW-0547">Nucleotide-binding</keyword>
<sequence length="361" mass="40106">MKEELRKEWFALMQEGASGHATRFKLRGMRLAQLMRKIAPDLSEAISAGLNAAPSSLTRFAPNVVPRSDAPEVLIIEERPVLPQEPIWPDMVESNLHRLTAEWSSLSILQEAGLLPVRTVLLHGPPGVGKTLAARWVALKLGLPLATLNISATISSYLGKTGQNITQAIEYARTTPCVLFLDEFDALGKRRDDQQDVGELKRVVNVLLQAVDSWSGPSLLIAATNFEDLLDPAMLRRFELNIRFPAPARDQIVQILRALDVPSPLSTSLAPKLEGRPLSDVTRLVTQARKRALLDCMNFTTALQLCAQELQQQKSSRQARREMVRLLHADGQSAHQIARQLRTTHTTVLRDLKEIQGENHG</sequence>
<dbReference type="Pfam" id="PF00004">
    <property type="entry name" value="AAA"/>
    <property type="match status" value="1"/>
</dbReference>
<evidence type="ECO:0000313" key="5">
    <source>
        <dbReference type="EMBL" id="NML24575.1"/>
    </source>
</evidence>
<gene>
    <name evidence="5" type="ORF">HHL15_02365</name>
</gene>
<evidence type="ECO:0000259" key="4">
    <source>
        <dbReference type="SMART" id="SM00382"/>
    </source>
</evidence>
<dbReference type="InterPro" id="IPR027417">
    <property type="entry name" value="P-loop_NTPase"/>
</dbReference>
<reference evidence="5 6" key="1">
    <citation type="submission" date="2020-04" db="EMBL/GenBank/DDBJ databases">
        <title>Zoogloea sp. G-4-1-14 isolated from soil.</title>
        <authorList>
            <person name="Dahal R.H."/>
        </authorList>
    </citation>
    <scope>NUCLEOTIDE SEQUENCE [LARGE SCALE GENOMIC DNA]</scope>
    <source>
        <strain evidence="5 6">G-4-1-14</strain>
    </source>
</reference>
<evidence type="ECO:0000256" key="2">
    <source>
        <dbReference type="ARBA" id="ARBA00022741"/>
    </source>
</evidence>
<dbReference type="Proteomes" id="UP000580043">
    <property type="component" value="Unassembled WGS sequence"/>
</dbReference>
<dbReference type="GO" id="GO:0016887">
    <property type="term" value="F:ATP hydrolysis activity"/>
    <property type="evidence" value="ECO:0007669"/>
    <property type="project" value="InterPro"/>
</dbReference>
<evidence type="ECO:0000256" key="3">
    <source>
        <dbReference type="ARBA" id="ARBA00022840"/>
    </source>
</evidence>
<keyword evidence="3" id="KW-0067">ATP-binding</keyword>
<dbReference type="InterPro" id="IPR003593">
    <property type="entry name" value="AAA+_ATPase"/>
</dbReference>
<comment type="caution">
    <text evidence="5">The sequence shown here is derived from an EMBL/GenBank/DDBJ whole genome shotgun (WGS) entry which is preliminary data.</text>
</comment>
<feature type="domain" description="AAA+ ATPase" evidence="4">
    <location>
        <begin position="116"/>
        <end position="248"/>
    </location>
</feature>
<dbReference type="InterPro" id="IPR050221">
    <property type="entry name" value="26S_Proteasome_ATPase"/>
</dbReference>
<dbReference type="SUPFAM" id="SSF52540">
    <property type="entry name" value="P-loop containing nucleoside triphosphate hydrolases"/>
    <property type="match status" value="1"/>
</dbReference>
<dbReference type="GO" id="GO:0005524">
    <property type="term" value="F:ATP binding"/>
    <property type="evidence" value="ECO:0007669"/>
    <property type="project" value="UniProtKB-KW"/>
</dbReference>
<organism evidence="5 6">
    <name type="scientific">Zoogloea dura</name>
    <dbReference type="NCBI Taxonomy" id="2728840"/>
    <lineage>
        <taxon>Bacteria</taxon>
        <taxon>Pseudomonadati</taxon>
        <taxon>Pseudomonadota</taxon>
        <taxon>Betaproteobacteria</taxon>
        <taxon>Rhodocyclales</taxon>
        <taxon>Zoogloeaceae</taxon>
        <taxon>Zoogloea</taxon>
    </lineage>
</organism>
<dbReference type="SMART" id="SM00382">
    <property type="entry name" value="AAA"/>
    <property type="match status" value="1"/>
</dbReference>
<evidence type="ECO:0000256" key="1">
    <source>
        <dbReference type="ARBA" id="ARBA00006914"/>
    </source>
</evidence>
<dbReference type="Gene3D" id="3.40.50.300">
    <property type="entry name" value="P-loop containing nucleotide triphosphate hydrolases"/>
    <property type="match status" value="1"/>
</dbReference>
<comment type="similarity">
    <text evidence="1">Belongs to the AAA ATPase family.</text>
</comment>
<dbReference type="RefSeq" id="WP_169144191.1">
    <property type="nucleotide sequence ID" value="NZ_JABBGA010000001.1"/>
</dbReference>
<evidence type="ECO:0000313" key="6">
    <source>
        <dbReference type="Proteomes" id="UP000580043"/>
    </source>
</evidence>
<keyword evidence="6" id="KW-1185">Reference proteome</keyword>
<dbReference type="PANTHER" id="PTHR23073">
    <property type="entry name" value="26S PROTEASOME REGULATORY SUBUNIT"/>
    <property type="match status" value="1"/>
</dbReference>
<dbReference type="AlphaFoldDB" id="A0A848G0I8"/>
<proteinExistence type="inferred from homology"/>
<protein>
    <submittedName>
        <fullName evidence="5">AAA family ATPase</fullName>
    </submittedName>
</protein>
<name>A0A848G0I8_9RHOO</name>
<dbReference type="InterPro" id="IPR003959">
    <property type="entry name" value="ATPase_AAA_core"/>
</dbReference>